<comment type="caution">
    <text evidence="2">The sequence shown here is derived from an EMBL/GenBank/DDBJ whole genome shotgun (WGS) entry which is preliminary data.</text>
</comment>
<dbReference type="InterPro" id="IPR011223">
    <property type="entry name" value="UCP028770"/>
</dbReference>
<reference evidence="2 3" key="1">
    <citation type="submission" date="2018-02" db="EMBL/GenBank/DDBJ databases">
        <title>Comparative genomes isolates from brazilian mangrove.</title>
        <authorList>
            <person name="Araujo J.E."/>
            <person name="Taketani R.G."/>
            <person name="Silva M.C.P."/>
            <person name="Loureco M.V."/>
            <person name="Andreote F.D."/>
        </authorList>
    </citation>
    <scope>NUCLEOTIDE SEQUENCE [LARGE SCALE GENOMIC DNA]</scope>
    <source>
        <strain evidence="2 3">NAP PRIS-MGV</strain>
    </source>
</reference>
<sequence length="109" mass="11486">MVDFATLFAWFVLAVLFTVIVSAMVALGSLPGNLAAKRNHPHAAAINAASWFGLLFGGVGWVIALVWALIPFGQVSQTASAENHPSLEQQIAALKAEVETLKSQLAQSA</sequence>
<dbReference type="Proteomes" id="UP000239388">
    <property type="component" value="Unassembled WGS sequence"/>
</dbReference>
<proteinExistence type="predicted"/>
<feature type="transmembrane region" description="Helical" evidence="1">
    <location>
        <begin position="48"/>
        <end position="70"/>
    </location>
</feature>
<gene>
    <name evidence="2" type="ORF">C5Y98_28510</name>
</gene>
<dbReference type="OrthoDB" id="288120at2"/>
<evidence type="ECO:0000313" key="2">
    <source>
        <dbReference type="EMBL" id="PQO27190.1"/>
    </source>
</evidence>
<dbReference type="EMBL" id="PUIB01000028">
    <property type="protein sequence ID" value="PQO27190.1"/>
    <property type="molecule type" value="Genomic_DNA"/>
</dbReference>
<accession>A0A2S8F4X9</accession>
<protein>
    <recommendedName>
        <fullName evidence="4">DUF3302 domain-containing protein</fullName>
    </recommendedName>
</protein>
<dbReference type="Pfam" id="PF11742">
    <property type="entry name" value="DUF3302"/>
    <property type="match status" value="1"/>
</dbReference>
<dbReference type="AlphaFoldDB" id="A0A2S8F4X9"/>
<keyword evidence="1" id="KW-0472">Membrane</keyword>
<evidence type="ECO:0008006" key="4">
    <source>
        <dbReference type="Google" id="ProtNLM"/>
    </source>
</evidence>
<evidence type="ECO:0000256" key="1">
    <source>
        <dbReference type="SAM" id="Phobius"/>
    </source>
</evidence>
<dbReference type="RefSeq" id="WP_105359833.1">
    <property type="nucleotide sequence ID" value="NZ_PUIB01000028.1"/>
</dbReference>
<name>A0A2S8F4X9_9BACT</name>
<feature type="transmembrane region" description="Helical" evidence="1">
    <location>
        <begin position="7"/>
        <end position="28"/>
    </location>
</feature>
<keyword evidence="1" id="KW-1133">Transmembrane helix</keyword>
<dbReference type="PIRSF" id="PIRSF028770">
    <property type="entry name" value="UCP028770"/>
    <property type="match status" value="1"/>
</dbReference>
<keyword evidence="1" id="KW-0812">Transmembrane</keyword>
<evidence type="ECO:0000313" key="3">
    <source>
        <dbReference type="Proteomes" id="UP000239388"/>
    </source>
</evidence>
<organism evidence="2 3">
    <name type="scientific">Blastopirellula marina</name>
    <dbReference type="NCBI Taxonomy" id="124"/>
    <lineage>
        <taxon>Bacteria</taxon>
        <taxon>Pseudomonadati</taxon>
        <taxon>Planctomycetota</taxon>
        <taxon>Planctomycetia</taxon>
        <taxon>Pirellulales</taxon>
        <taxon>Pirellulaceae</taxon>
        <taxon>Blastopirellula</taxon>
    </lineage>
</organism>